<dbReference type="InterPro" id="IPR006579">
    <property type="entry name" value="Pre_C2HC_dom"/>
</dbReference>
<keyword evidence="5" id="KW-1185">Reference proteome</keyword>
<dbReference type="SUPFAM" id="SSF56672">
    <property type="entry name" value="DNA/RNA polymerases"/>
    <property type="match status" value="1"/>
</dbReference>
<feature type="region of interest" description="Disordered" evidence="1">
    <location>
        <begin position="138"/>
        <end position="180"/>
    </location>
</feature>
<dbReference type="InterPro" id="IPR043502">
    <property type="entry name" value="DNA/RNA_pol_sf"/>
</dbReference>
<organism evidence="4 5">
    <name type="scientific">Popillia japonica</name>
    <name type="common">Japanese beetle</name>
    <dbReference type="NCBI Taxonomy" id="7064"/>
    <lineage>
        <taxon>Eukaryota</taxon>
        <taxon>Metazoa</taxon>
        <taxon>Ecdysozoa</taxon>
        <taxon>Arthropoda</taxon>
        <taxon>Hexapoda</taxon>
        <taxon>Insecta</taxon>
        <taxon>Pterygota</taxon>
        <taxon>Neoptera</taxon>
        <taxon>Endopterygota</taxon>
        <taxon>Coleoptera</taxon>
        <taxon>Polyphaga</taxon>
        <taxon>Scarabaeiformia</taxon>
        <taxon>Scarabaeidae</taxon>
        <taxon>Rutelinae</taxon>
        <taxon>Popillia</taxon>
    </lineage>
</organism>
<feature type="region of interest" description="Disordered" evidence="1">
    <location>
        <begin position="468"/>
        <end position="504"/>
    </location>
</feature>
<dbReference type="GO" id="GO:0071897">
    <property type="term" value="P:DNA biosynthetic process"/>
    <property type="evidence" value="ECO:0007669"/>
    <property type="project" value="UniProtKB-ARBA"/>
</dbReference>
<gene>
    <name evidence="4" type="ORF">QE152_g24368</name>
</gene>
<dbReference type="PANTHER" id="PTHR33273:SF2">
    <property type="entry name" value="ENDONUCLEASE_EXONUCLEASE_PHOSPHATASE DOMAIN-CONTAINING PROTEIN"/>
    <property type="match status" value="1"/>
</dbReference>
<dbReference type="Proteomes" id="UP001458880">
    <property type="component" value="Unassembled WGS sequence"/>
</dbReference>
<dbReference type="AlphaFoldDB" id="A0AAW1KG96"/>
<feature type="compositionally biased region" description="Polar residues" evidence="1">
    <location>
        <begin position="679"/>
        <end position="691"/>
    </location>
</feature>
<dbReference type="InterPro" id="IPR000477">
    <property type="entry name" value="RT_dom"/>
</dbReference>
<dbReference type="PANTHER" id="PTHR33273">
    <property type="entry name" value="DOMAIN-CONTAINING PROTEIN, PUTATIVE-RELATED"/>
    <property type="match status" value="1"/>
</dbReference>
<reference evidence="4 5" key="1">
    <citation type="journal article" date="2024" name="BMC Genomics">
        <title>De novo assembly and annotation of Popillia japonica's genome with initial clues to its potential as an invasive pest.</title>
        <authorList>
            <person name="Cucini C."/>
            <person name="Boschi S."/>
            <person name="Funari R."/>
            <person name="Cardaioli E."/>
            <person name="Iannotti N."/>
            <person name="Marturano G."/>
            <person name="Paoli F."/>
            <person name="Bruttini M."/>
            <person name="Carapelli A."/>
            <person name="Frati F."/>
            <person name="Nardi F."/>
        </authorList>
    </citation>
    <scope>NUCLEOTIDE SEQUENCE [LARGE SCALE GENOMIC DNA]</scope>
    <source>
        <strain evidence="4">DMR45628</strain>
    </source>
</reference>
<dbReference type="EMBL" id="JASPKY010000247">
    <property type="protein sequence ID" value="KAK9717069.1"/>
    <property type="molecule type" value="Genomic_DNA"/>
</dbReference>
<proteinExistence type="predicted"/>
<evidence type="ECO:0000259" key="3">
    <source>
        <dbReference type="Pfam" id="PF07530"/>
    </source>
</evidence>
<dbReference type="Gene3D" id="3.30.70.270">
    <property type="match status" value="1"/>
</dbReference>
<dbReference type="Pfam" id="PF07530">
    <property type="entry name" value="PRE_C2HC"/>
    <property type="match status" value="1"/>
</dbReference>
<dbReference type="Gene3D" id="3.10.10.10">
    <property type="entry name" value="HIV Type 1 Reverse Transcriptase, subunit A, domain 1"/>
    <property type="match status" value="1"/>
</dbReference>
<evidence type="ECO:0000259" key="2">
    <source>
        <dbReference type="Pfam" id="PF00078"/>
    </source>
</evidence>
<protein>
    <submittedName>
        <fullName evidence="4">Zinc finger associated protein</fullName>
    </submittedName>
</protein>
<sequence>MEQIRTLKKLLDKRRSSRVTNRNLFKDLNSVTNRNLFKDLNSDDHQSPPGVAPVDMDTSFCSTASLVRAVCPGSSKKRKGSSSLLSSPRRIKVTAEIHPPRGGRVSPSVRRVMALSVVNKTNIGAWPREDLNKIELSSPREHDRVRSAPQAESLPPLSGRPQRRRTPPVARVEAHTDQPPVTRENRVPLIVLREKSGWCGISAEIRKKRLNFLKAQNAADGVRVFSAAESDFMGIVKFLTNEKIPFHTYQLPSEKGLNVVIRGLPSEIPEDQILMHLRELGFSPDPVARMRRRRGGAPMPLVLVKLPKDQKNIYNLKELVSLDVSVETLRANPTIGQCYRCQRTHLVTALGPKGHAQPRCTAPRKCISCGGEHPSGDCPRPKSEPSTCANCGDTHPANYKGCTRCPKPRAAPTAATPTQPTIRDVHVALSQGLRHLARLRRPSARHPPPLKSSLVNLFQAVAAPTWTVTQTRLRESQTPKRRNTPPSRSRPPSQTPKAVILDPEPSRGANIVSMLAALQKLQRIKSRKWLSFAKNYYKMEVRLEDGKYLALSTPKGLWLKYGTVSTPAIWQREFKNILKDIPGVTVLLDDINSTGHVDNKHFERLKLVFEMSEKYNIRVNYEKCQFLTNQIEYSGYIIEQMRPMGEDIPITVSTNTSRISNDLVVQLPDYPVPMEIKGSGTQEAPETQNMPVTLPETLPSLRRSK</sequence>
<feature type="compositionally biased region" description="Low complexity" evidence="1">
    <location>
        <begin position="484"/>
        <end position="496"/>
    </location>
</feature>
<feature type="domain" description="Reverse transcriptase" evidence="2">
    <location>
        <begin position="516"/>
        <end position="638"/>
    </location>
</feature>
<evidence type="ECO:0000256" key="1">
    <source>
        <dbReference type="SAM" id="MobiDB-lite"/>
    </source>
</evidence>
<feature type="domain" description="Pre-C2HC" evidence="3">
    <location>
        <begin position="271"/>
        <end position="330"/>
    </location>
</feature>
<feature type="region of interest" description="Disordered" evidence="1">
    <location>
        <begin position="677"/>
        <end position="705"/>
    </location>
</feature>
<evidence type="ECO:0000313" key="5">
    <source>
        <dbReference type="Proteomes" id="UP001458880"/>
    </source>
</evidence>
<accession>A0AAW1KG96</accession>
<evidence type="ECO:0000313" key="4">
    <source>
        <dbReference type="EMBL" id="KAK9717069.1"/>
    </source>
</evidence>
<dbReference type="InterPro" id="IPR043128">
    <property type="entry name" value="Rev_trsase/Diguanyl_cyclase"/>
</dbReference>
<dbReference type="Pfam" id="PF00078">
    <property type="entry name" value="RVT_1"/>
    <property type="match status" value="1"/>
</dbReference>
<name>A0AAW1KG96_POPJA</name>
<comment type="caution">
    <text evidence="4">The sequence shown here is derived from an EMBL/GenBank/DDBJ whole genome shotgun (WGS) entry which is preliminary data.</text>
</comment>